<dbReference type="InterPro" id="IPR000333">
    <property type="entry name" value="TGFB_receptor"/>
</dbReference>
<evidence type="ECO:0000256" key="19">
    <source>
        <dbReference type="ARBA" id="ARBA00047681"/>
    </source>
</evidence>
<evidence type="ECO:0000256" key="11">
    <source>
        <dbReference type="ARBA" id="ARBA00022741"/>
    </source>
</evidence>
<dbReference type="InterPro" id="IPR008271">
    <property type="entry name" value="Ser/Thr_kinase_AS"/>
</dbReference>
<dbReference type="PROSITE" id="PS50011">
    <property type="entry name" value="PROTEIN_KINASE_DOM"/>
    <property type="match status" value="1"/>
</dbReference>
<dbReference type="InterPro" id="IPR045860">
    <property type="entry name" value="Snake_toxin-like_sf"/>
</dbReference>
<dbReference type="SUPFAM" id="SSF57302">
    <property type="entry name" value="Snake toxin-like"/>
    <property type="match status" value="1"/>
</dbReference>
<evidence type="ECO:0000313" key="26">
    <source>
        <dbReference type="EMBL" id="KAG5677743.1"/>
    </source>
</evidence>
<evidence type="ECO:0000256" key="21">
    <source>
        <dbReference type="PROSITE-ProRule" id="PRU10141"/>
    </source>
</evidence>
<feature type="domain" description="GS" evidence="25">
    <location>
        <begin position="240"/>
        <end position="269"/>
    </location>
</feature>
<comment type="catalytic activity">
    <reaction evidence="19">
        <text>L-seryl-[receptor-protein] + ATP = O-phospho-L-seryl-[receptor-protein] + ADP + H(+)</text>
        <dbReference type="Rhea" id="RHEA:18673"/>
        <dbReference type="Rhea" id="RHEA-COMP:11022"/>
        <dbReference type="Rhea" id="RHEA-COMP:11023"/>
        <dbReference type="ChEBI" id="CHEBI:15378"/>
        <dbReference type="ChEBI" id="CHEBI:29999"/>
        <dbReference type="ChEBI" id="CHEBI:30616"/>
        <dbReference type="ChEBI" id="CHEBI:83421"/>
        <dbReference type="ChEBI" id="CHEBI:456216"/>
        <dbReference type="EC" id="2.7.11.30"/>
    </reaction>
</comment>
<keyword evidence="9" id="KW-0479">Metal-binding</keyword>
<evidence type="ECO:0000256" key="10">
    <source>
        <dbReference type="ARBA" id="ARBA00022729"/>
    </source>
</evidence>
<dbReference type="CDD" id="cd23600">
    <property type="entry name" value="TFP_LU_ECD_Sax"/>
    <property type="match status" value="1"/>
</dbReference>
<dbReference type="PROSITE" id="PS51256">
    <property type="entry name" value="GS"/>
    <property type="match status" value="1"/>
</dbReference>
<feature type="chain" id="PRO_5039954918" description="receptor protein serine/threonine kinase" evidence="23">
    <location>
        <begin position="19"/>
        <end position="577"/>
    </location>
</feature>
<protein>
    <recommendedName>
        <fullName evidence="5">receptor protein serine/threonine kinase</fullName>
        <ecNumber evidence="5">2.7.11.30</ecNumber>
    </recommendedName>
</protein>
<dbReference type="Pfam" id="PF08515">
    <property type="entry name" value="TGF_beta_GS"/>
    <property type="match status" value="1"/>
</dbReference>
<evidence type="ECO:0000256" key="20">
    <source>
        <dbReference type="ARBA" id="ARBA00048773"/>
    </source>
</evidence>
<dbReference type="InterPro" id="IPR003605">
    <property type="entry name" value="GS_dom"/>
</dbReference>
<evidence type="ECO:0000256" key="2">
    <source>
        <dbReference type="ARBA" id="ARBA00001946"/>
    </source>
</evidence>
<name>A0A9J6C710_POLVA</name>
<dbReference type="GO" id="GO:0046872">
    <property type="term" value="F:metal ion binding"/>
    <property type="evidence" value="ECO:0007669"/>
    <property type="project" value="UniProtKB-KW"/>
</dbReference>
<evidence type="ECO:0000256" key="6">
    <source>
        <dbReference type="ARBA" id="ARBA00022527"/>
    </source>
</evidence>
<gene>
    <name evidence="26" type="ORF">PVAND_007474</name>
</gene>
<dbReference type="PROSITE" id="PS00107">
    <property type="entry name" value="PROTEIN_KINASE_ATP"/>
    <property type="match status" value="1"/>
</dbReference>
<evidence type="ECO:0000256" key="7">
    <source>
        <dbReference type="ARBA" id="ARBA00022679"/>
    </source>
</evidence>
<evidence type="ECO:0000256" key="13">
    <source>
        <dbReference type="ARBA" id="ARBA00022840"/>
    </source>
</evidence>
<evidence type="ECO:0000256" key="14">
    <source>
        <dbReference type="ARBA" id="ARBA00022842"/>
    </source>
</evidence>
<evidence type="ECO:0000256" key="23">
    <source>
        <dbReference type="SAM" id="SignalP"/>
    </source>
</evidence>
<evidence type="ECO:0000256" key="9">
    <source>
        <dbReference type="ARBA" id="ARBA00022723"/>
    </source>
</evidence>
<dbReference type="EMBL" id="JADBJN010000002">
    <property type="protein sequence ID" value="KAG5677743.1"/>
    <property type="molecule type" value="Genomic_DNA"/>
</dbReference>
<comment type="caution">
    <text evidence="26">The sequence shown here is derived from an EMBL/GenBank/DDBJ whole genome shotgun (WGS) entry which is preliminary data.</text>
</comment>
<organism evidence="26 27">
    <name type="scientific">Polypedilum vanderplanki</name>
    <name type="common">Sleeping chironomid midge</name>
    <dbReference type="NCBI Taxonomy" id="319348"/>
    <lineage>
        <taxon>Eukaryota</taxon>
        <taxon>Metazoa</taxon>
        <taxon>Ecdysozoa</taxon>
        <taxon>Arthropoda</taxon>
        <taxon>Hexapoda</taxon>
        <taxon>Insecta</taxon>
        <taxon>Pterygota</taxon>
        <taxon>Neoptera</taxon>
        <taxon>Endopterygota</taxon>
        <taxon>Diptera</taxon>
        <taxon>Nematocera</taxon>
        <taxon>Chironomoidea</taxon>
        <taxon>Chironomidae</taxon>
        <taxon>Chironominae</taxon>
        <taxon>Polypedilum</taxon>
        <taxon>Polypedilum</taxon>
    </lineage>
</organism>
<dbReference type="OrthoDB" id="69842at2759"/>
<keyword evidence="15 22" id="KW-1133">Transmembrane helix</keyword>
<dbReference type="Gene3D" id="3.30.200.20">
    <property type="entry name" value="Phosphorylase Kinase, domain 1"/>
    <property type="match status" value="1"/>
</dbReference>
<dbReference type="SMART" id="SM00467">
    <property type="entry name" value="GS"/>
    <property type="match status" value="1"/>
</dbReference>
<sequence>MALIAILFSIFLINFSIASIEKENPGMLKESVPDLTERSNFDHNFNRGDIIIKNSLDATPRYKCHVCDHSDCKNDTSIGDHVCLNAITCWKSRVRDSSGLERVTRGCTTKSEHLPIYCSQRDVNNSGPKKRDAASSNESSGLGTYNIECCTGDFCNSGSFPALPPLKKELPSDTTTDDIIKLCLAIFGPVVIIGLIAIGIILFMRRNHKRRLIDARNQQDADIYYASDDLLKRSHACGDSTLREYFDQSVTSGSGSGLPLLIQRTLARQVTLAECIGRGRYGEVWRAVWHGENVAVKIFFSRDEESWKRETEIYSTVLLRHENILGYIGSDMTSRNSCTQLWLITHYYQLGSLYDHLNRTALTHHQMMTICLSIASGLVHLHTEIFGKQGKPAIAHRDLKSKNILVKMNGQCVIADMGLAVTHTQKDGKIDIGNNPKVGTKRYMAPEVLDESINMQCFESLRRADIYAIGLLFWEVCRRTLSNGIAEEYKVPYYDCVPSDPSFEEMRKVVCVESIRPSIPNRWISDPILNSLSKLMKECWHQNPNVRLPALRIKKSLFKMAANDENIKLNYNGEICV</sequence>
<dbReference type="FunFam" id="1.10.510.10:FF:000018">
    <property type="entry name" value="Receptor protein serine/threonine kinase"/>
    <property type="match status" value="1"/>
</dbReference>
<keyword evidence="13 21" id="KW-0067">ATP-binding</keyword>
<keyword evidence="7" id="KW-0808">Transferase</keyword>
<evidence type="ECO:0000256" key="3">
    <source>
        <dbReference type="ARBA" id="ARBA00004479"/>
    </source>
</evidence>
<dbReference type="EC" id="2.7.11.30" evidence="5"/>
<dbReference type="Pfam" id="PF00069">
    <property type="entry name" value="Pkinase"/>
    <property type="match status" value="1"/>
</dbReference>
<dbReference type="GO" id="GO:0005524">
    <property type="term" value="F:ATP binding"/>
    <property type="evidence" value="ECO:0007669"/>
    <property type="project" value="UniProtKB-UniRule"/>
</dbReference>
<comment type="catalytic activity">
    <reaction evidence="20">
        <text>L-threonyl-[receptor-protein] + ATP = O-phospho-L-threonyl-[receptor-protein] + ADP + H(+)</text>
        <dbReference type="Rhea" id="RHEA:44880"/>
        <dbReference type="Rhea" id="RHEA-COMP:11024"/>
        <dbReference type="Rhea" id="RHEA-COMP:11025"/>
        <dbReference type="ChEBI" id="CHEBI:15378"/>
        <dbReference type="ChEBI" id="CHEBI:30013"/>
        <dbReference type="ChEBI" id="CHEBI:30616"/>
        <dbReference type="ChEBI" id="CHEBI:61977"/>
        <dbReference type="ChEBI" id="CHEBI:456216"/>
        <dbReference type="EC" id="2.7.11.30"/>
    </reaction>
</comment>
<evidence type="ECO:0000256" key="16">
    <source>
        <dbReference type="ARBA" id="ARBA00023136"/>
    </source>
</evidence>
<dbReference type="InterPro" id="IPR017441">
    <property type="entry name" value="Protein_kinase_ATP_BS"/>
</dbReference>
<evidence type="ECO:0000256" key="8">
    <source>
        <dbReference type="ARBA" id="ARBA00022692"/>
    </source>
</evidence>
<evidence type="ECO:0000256" key="18">
    <source>
        <dbReference type="ARBA" id="ARBA00023180"/>
    </source>
</evidence>
<keyword evidence="14" id="KW-0460">Magnesium</keyword>
<evidence type="ECO:0000256" key="12">
    <source>
        <dbReference type="ARBA" id="ARBA00022777"/>
    </source>
</evidence>
<proteinExistence type="inferred from homology"/>
<keyword evidence="27" id="KW-1185">Reference proteome</keyword>
<keyword evidence="8 22" id="KW-0812">Transmembrane</keyword>
<keyword evidence="11 21" id="KW-0547">Nucleotide-binding</keyword>
<comment type="cofactor">
    <cofactor evidence="2">
        <name>Mg(2+)</name>
        <dbReference type="ChEBI" id="CHEBI:18420"/>
    </cofactor>
</comment>
<feature type="binding site" evidence="21">
    <location>
        <position position="297"/>
    </location>
    <ligand>
        <name>ATP</name>
        <dbReference type="ChEBI" id="CHEBI:30616"/>
    </ligand>
</feature>
<dbReference type="GO" id="GO:0004675">
    <property type="term" value="F:transmembrane receptor protein serine/threonine kinase activity"/>
    <property type="evidence" value="ECO:0007669"/>
    <property type="project" value="UniProtKB-EC"/>
</dbReference>
<evidence type="ECO:0000256" key="17">
    <source>
        <dbReference type="ARBA" id="ARBA00023170"/>
    </source>
</evidence>
<evidence type="ECO:0000256" key="5">
    <source>
        <dbReference type="ARBA" id="ARBA00012401"/>
    </source>
</evidence>
<accession>A0A9J6C710</accession>
<evidence type="ECO:0000313" key="27">
    <source>
        <dbReference type="Proteomes" id="UP001107558"/>
    </source>
</evidence>
<dbReference type="AlphaFoldDB" id="A0A9J6C710"/>
<keyword evidence="6" id="KW-0723">Serine/threonine-protein kinase</keyword>
<evidence type="ECO:0000256" key="1">
    <source>
        <dbReference type="ARBA" id="ARBA00001936"/>
    </source>
</evidence>
<dbReference type="Gene3D" id="2.10.60.10">
    <property type="entry name" value="CD59"/>
    <property type="match status" value="1"/>
</dbReference>
<dbReference type="InterPro" id="IPR000472">
    <property type="entry name" value="Activin_recp"/>
</dbReference>
<dbReference type="PROSITE" id="PS00108">
    <property type="entry name" value="PROTEIN_KINASE_ST"/>
    <property type="match status" value="1"/>
</dbReference>
<dbReference type="Proteomes" id="UP001107558">
    <property type="component" value="Chromosome 2"/>
</dbReference>
<dbReference type="SUPFAM" id="SSF56112">
    <property type="entry name" value="Protein kinase-like (PK-like)"/>
    <property type="match status" value="1"/>
</dbReference>
<keyword evidence="18" id="KW-0325">Glycoprotein</keyword>
<keyword evidence="10 23" id="KW-0732">Signal</keyword>
<evidence type="ECO:0000256" key="22">
    <source>
        <dbReference type="SAM" id="Phobius"/>
    </source>
</evidence>
<dbReference type="Gene3D" id="1.10.510.10">
    <property type="entry name" value="Transferase(Phosphotransferase) domain 1"/>
    <property type="match status" value="1"/>
</dbReference>
<keyword evidence="17" id="KW-0675">Receptor</keyword>
<evidence type="ECO:0000259" key="24">
    <source>
        <dbReference type="PROSITE" id="PS50011"/>
    </source>
</evidence>
<evidence type="ECO:0000256" key="15">
    <source>
        <dbReference type="ARBA" id="ARBA00022989"/>
    </source>
</evidence>
<feature type="transmembrane region" description="Helical" evidence="22">
    <location>
        <begin position="179"/>
        <end position="203"/>
    </location>
</feature>
<reference evidence="26" key="1">
    <citation type="submission" date="2021-03" db="EMBL/GenBank/DDBJ databases">
        <title>Chromosome level genome of the anhydrobiotic midge Polypedilum vanderplanki.</title>
        <authorList>
            <person name="Yoshida Y."/>
            <person name="Kikawada T."/>
            <person name="Gusev O."/>
        </authorList>
    </citation>
    <scope>NUCLEOTIDE SEQUENCE</scope>
    <source>
        <strain evidence="26">NIAS01</strain>
        <tissue evidence="26">Whole body or cell culture</tissue>
    </source>
</reference>
<keyword evidence="16 22" id="KW-0472">Membrane</keyword>
<dbReference type="FunFam" id="3.30.200.20:FF:000064">
    <property type="entry name" value="Receptor protein serine/threonine kinase"/>
    <property type="match status" value="1"/>
</dbReference>
<feature type="signal peptide" evidence="23">
    <location>
        <begin position="1"/>
        <end position="18"/>
    </location>
</feature>
<dbReference type="PANTHER" id="PTHR23255">
    <property type="entry name" value="TRANSFORMING GROWTH FACTOR-BETA RECEPTOR TYPE I AND II"/>
    <property type="match status" value="1"/>
</dbReference>
<comment type="subcellular location">
    <subcellularLocation>
        <location evidence="3">Membrane</location>
        <topology evidence="3">Single-pass type I membrane protein</topology>
    </subcellularLocation>
</comment>
<dbReference type="SMART" id="SM00220">
    <property type="entry name" value="S_TKc"/>
    <property type="match status" value="1"/>
</dbReference>
<evidence type="ECO:0000259" key="25">
    <source>
        <dbReference type="PROSITE" id="PS51256"/>
    </source>
</evidence>
<dbReference type="InterPro" id="IPR000719">
    <property type="entry name" value="Prot_kinase_dom"/>
</dbReference>
<keyword evidence="12" id="KW-0418">Kinase</keyword>
<dbReference type="PANTHER" id="PTHR23255:SF72">
    <property type="entry name" value="RECEPTOR PROTEIN SERINE_THREONINE KINASE"/>
    <property type="match status" value="1"/>
</dbReference>
<dbReference type="GO" id="GO:0070724">
    <property type="term" value="C:BMP receptor complex"/>
    <property type="evidence" value="ECO:0007669"/>
    <property type="project" value="TreeGrafter"/>
</dbReference>
<feature type="domain" description="Protein kinase" evidence="24">
    <location>
        <begin position="270"/>
        <end position="558"/>
    </location>
</feature>
<dbReference type="InterPro" id="IPR011009">
    <property type="entry name" value="Kinase-like_dom_sf"/>
</dbReference>
<dbReference type="GO" id="GO:0071363">
    <property type="term" value="P:cellular response to growth factor stimulus"/>
    <property type="evidence" value="ECO:0007669"/>
    <property type="project" value="TreeGrafter"/>
</dbReference>
<evidence type="ECO:0000256" key="4">
    <source>
        <dbReference type="ARBA" id="ARBA00009605"/>
    </source>
</evidence>
<comment type="similarity">
    <text evidence="4">Belongs to the protein kinase superfamily. TKL Ser/Thr protein kinase family. TGFB receptor subfamily.</text>
</comment>
<dbReference type="Pfam" id="PF01064">
    <property type="entry name" value="Activin_recp"/>
    <property type="match status" value="1"/>
</dbReference>
<comment type="cofactor">
    <cofactor evidence="1">
        <name>Mn(2+)</name>
        <dbReference type="ChEBI" id="CHEBI:29035"/>
    </cofactor>
</comment>
<dbReference type="CDD" id="cd14142">
    <property type="entry name" value="STKc_ACVR1_ALK1"/>
    <property type="match status" value="1"/>
</dbReference>